<organism evidence="2 3">
    <name type="scientific">Rhabdobacter roseus</name>
    <dbReference type="NCBI Taxonomy" id="1655419"/>
    <lineage>
        <taxon>Bacteria</taxon>
        <taxon>Pseudomonadati</taxon>
        <taxon>Bacteroidota</taxon>
        <taxon>Cytophagia</taxon>
        <taxon>Cytophagales</taxon>
        <taxon>Cytophagaceae</taxon>
        <taxon>Rhabdobacter</taxon>
    </lineage>
</organism>
<evidence type="ECO:0000256" key="1">
    <source>
        <dbReference type="SAM" id="SignalP"/>
    </source>
</evidence>
<comment type="caution">
    <text evidence="2">The sequence shown here is derived from an EMBL/GenBank/DDBJ whole genome shotgun (WGS) entry which is preliminary data.</text>
</comment>
<dbReference type="EMBL" id="JACHGF010000009">
    <property type="protein sequence ID" value="MBB5286418.1"/>
    <property type="molecule type" value="Genomic_DNA"/>
</dbReference>
<protein>
    <submittedName>
        <fullName evidence="2">Uncharacterized protein</fullName>
    </submittedName>
</protein>
<name>A0A840U226_9BACT</name>
<evidence type="ECO:0000313" key="3">
    <source>
        <dbReference type="Proteomes" id="UP000557307"/>
    </source>
</evidence>
<dbReference type="AlphaFoldDB" id="A0A840U226"/>
<feature type="chain" id="PRO_5032497967" evidence="1">
    <location>
        <begin position="25"/>
        <end position="141"/>
    </location>
</feature>
<gene>
    <name evidence="2" type="ORF">HNQ92_004578</name>
</gene>
<proteinExistence type="predicted"/>
<keyword evidence="3" id="KW-1185">Reference proteome</keyword>
<evidence type="ECO:0000313" key="2">
    <source>
        <dbReference type="EMBL" id="MBB5286418.1"/>
    </source>
</evidence>
<dbReference type="PROSITE" id="PS51257">
    <property type="entry name" value="PROKAR_LIPOPROTEIN"/>
    <property type="match status" value="1"/>
</dbReference>
<keyword evidence="1" id="KW-0732">Signal</keyword>
<accession>A0A840U226</accession>
<dbReference type="Proteomes" id="UP000557307">
    <property type="component" value="Unassembled WGS sequence"/>
</dbReference>
<sequence length="141" mass="15633">MKQMLSCKTTSVTKNFLLCFFLVAGCTVSEPDPYEAGKCYEGTYIRGFCPSVAVVSVTNANIGIKWDYNGKKYSNALAIHNFEIDSLGPDRTIYFTIDVDETAKGGECYLPIHCQMWLFDTSSPEVGICAKTISNRPCDQL</sequence>
<feature type="signal peptide" evidence="1">
    <location>
        <begin position="1"/>
        <end position="24"/>
    </location>
</feature>
<dbReference type="RefSeq" id="WP_184177514.1">
    <property type="nucleotide sequence ID" value="NZ_JACHGF010000009.1"/>
</dbReference>
<reference evidence="2 3" key="1">
    <citation type="submission" date="2020-08" db="EMBL/GenBank/DDBJ databases">
        <title>Genomic Encyclopedia of Type Strains, Phase IV (KMG-IV): sequencing the most valuable type-strain genomes for metagenomic binning, comparative biology and taxonomic classification.</title>
        <authorList>
            <person name="Goeker M."/>
        </authorList>
    </citation>
    <scope>NUCLEOTIDE SEQUENCE [LARGE SCALE GENOMIC DNA]</scope>
    <source>
        <strain evidence="2 3">DSM 105074</strain>
    </source>
</reference>